<evidence type="ECO:0000256" key="2">
    <source>
        <dbReference type="ARBA" id="ARBA00022491"/>
    </source>
</evidence>
<keyword evidence="2" id="KW-0678">Repressor</keyword>
<comment type="similarity">
    <text evidence="1">Belongs to the Fur family.</text>
</comment>
<name>A0ABT2TNG7_9FIRM</name>
<dbReference type="Proteomes" id="UP001652442">
    <property type="component" value="Unassembled WGS sequence"/>
</dbReference>
<protein>
    <submittedName>
        <fullName evidence="7">Transcriptional repressor</fullName>
    </submittedName>
</protein>
<evidence type="ECO:0000313" key="8">
    <source>
        <dbReference type="Proteomes" id="UP001652442"/>
    </source>
</evidence>
<dbReference type="SUPFAM" id="SSF46785">
    <property type="entry name" value="Winged helix' DNA-binding domain"/>
    <property type="match status" value="1"/>
</dbReference>
<evidence type="ECO:0000256" key="3">
    <source>
        <dbReference type="ARBA" id="ARBA00022833"/>
    </source>
</evidence>
<reference evidence="7 8" key="1">
    <citation type="journal article" date="2021" name="ISME Commun">
        <title>Automated analysis of genomic sequences facilitates high-throughput and comprehensive description of bacteria.</title>
        <authorList>
            <person name="Hitch T.C.A."/>
        </authorList>
    </citation>
    <scope>NUCLEOTIDE SEQUENCE [LARGE SCALE GENOMIC DNA]</scope>
    <source>
        <strain evidence="7 8">Sanger_109</strain>
    </source>
</reference>
<evidence type="ECO:0000256" key="1">
    <source>
        <dbReference type="ARBA" id="ARBA00007957"/>
    </source>
</evidence>
<dbReference type="InterPro" id="IPR036390">
    <property type="entry name" value="WH_DNA-bd_sf"/>
</dbReference>
<evidence type="ECO:0000256" key="4">
    <source>
        <dbReference type="ARBA" id="ARBA00023015"/>
    </source>
</evidence>
<sequence length="133" mass="15126">MIKRSRQRECIKQFLMGRTDHPTAETIYMHLRKEMPSLSLGTVYRNLSLLSELGEIRKISTGIGPDHFDGNTAPHNHFICQQCGQFLDLKMDNIDHINDIAGKNFAGLIHGHITYFYGMCPECAKEKSSKKTS</sequence>
<accession>A0ABT2TNG7</accession>
<proteinExistence type="inferred from homology"/>
<dbReference type="InterPro" id="IPR036388">
    <property type="entry name" value="WH-like_DNA-bd_sf"/>
</dbReference>
<keyword evidence="3" id="KW-0862">Zinc</keyword>
<dbReference type="Pfam" id="PF01475">
    <property type="entry name" value="FUR"/>
    <property type="match status" value="1"/>
</dbReference>
<evidence type="ECO:0000256" key="5">
    <source>
        <dbReference type="ARBA" id="ARBA00023125"/>
    </source>
</evidence>
<evidence type="ECO:0000256" key="6">
    <source>
        <dbReference type="ARBA" id="ARBA00023163"/>
    </source>
</evidence>
<keyword evidence="6" id="KW-0804">Transcription</keyword>
<dbReference type="InterPro" id="IPR043135">
    <property type="entry name" value="Fur_C"/>
</dbReference>
<dbReference type="PANTHER" id="PTHR33202">
    <property type="entry name" value="ZINC UPTAKE REGULATION PROTEIN"/>
    <property type="match status" value="1"/>
</dbReference>
<keyword evidence="5" id="KW-0238">DNA-binding</keyword>
<keyword evidence="4" id="KW-0805">Transcription regulation</keyword>
<comment type="caution">
    <text evidence="7">The sequence shown here is derived from an EMBL/GenBank/DDBJ whole genome shotgun (WGS) entry which is preliminary data.</text>
</comment>
<gene>
    <name evidence="7" type="ORF">OCV88_15730</name>
</gene>
<dbReference type="InterPro" id="IPR002481">
    <property type="entry name" value="FUR"/>
</dbReference>
<dbReference type="Gene3D" id="3.30.1490.190">
    <property type="match status" value="1"/>
</dbReference>
<dbReference type="RefSeq" id="WP_158426395.1">
    <property type="nucleotide sequence ID" value="NZ_JAOQJQ010000010.1"/>
</dbReference>
<evidence type="ECO:0000313" key="7">
    <source>
        <dbReference type="EMBL" id="MCU6763755.1"/>
    </source>
</evidence>
<dbReference type="Gene3D" id="1.10.10.10">
    <property type="entry name" value="Winged helix-like DNA-binding domain superfamily/Winged helix DNA-binding domain"/>
    <property type="match status" value="1"/>
</dbReference>
<keyword evidence="8" id="KW-1185">Reference proteome</keyword>
<organism evidence="7 8">
    <name type="scientific">Brotonthovivens ammoniilytica</name>
    <dbReference type="NCBI Taxonomy" id="2981725"/>
    <lineage>
        <taxon>Bacteria</taxon>
        <taxon>Bacillati</taxon>
        <taxon>Bacillota</taxon>
        <taxon>Clostridia</taxon>
        <taxon>Lachnospirales</taxon>
        <taxon>Lachnospiraceae</taxon>
        <taxon>Brotonthovivens</taxon>
    </lineage>
</organism>
<dbReference type="CDD" id="cd07153">
    <property type="entry name" value="Fur_like"/>
    <property type="match status" value="1"/>
</dbReference>
<dbReference type="PANTHER" id="PTHR33202:SF7">
    <property type="entry name" value="FERRIC UPTAKE REGULATION PROTEIN"/>
    <property type="match status" value="1"/>
</dbReference>
<dbReference type="EMBL" id="JAOQJQ010000010">
    <property type="protein sequence ID" value="MCU6763755.1"/>
    <property type="molecule type" value="Genomic_DNA"/>
</dbReference>